<evidence type="ECO:0000256" key="3">
    <source>
        <dbReference type="ARBA" id="ARBA00023315"/>
    </source>
</evidence>
<dbReference type="PANTHER" id="PTHR43356">
    <property type="entry name" value="PHOSPHATE ACETYLTRANSFERASE"/>
    <property type="match status" value="1"/>
</dbReference>
<dbReference type="RefSeq" id="WP_161315308.1">
    <property type="nucleotide sequence ID" value="NZ_WTUW01000002.1"/>
</dbReference>
<dbReference type="NCBIfam" id="NF008852">
    <property type="entry name" value="PRK11890.1"/>
    <property type="match status" value="1"/>
</dbReference>
<dbReference type="Proteomes" id="UP000476030">
    <property type="component" value="Unassembled WGS sequence"/>
</dbReference>
<evidence type="ECO:0000256" key="1">
    <source>
        <dbReference type="ARBA" id="ARBA00005656"/>
    </source>
</evidence>
<evidence type="ECO:0000313" key="5">
    <source>
        <dbReference type="EMBL" id="MZR30755.1"/>
    </source>
</evidence>
<dbReference type="PIRSF" id="PIRSF000428">
    <property type="entry name" value="P_Ac_trans"/>
    <property type="match status" value="1"/>
</dbReference>
<keyword evidence="6" id="KW-1185">Reference proteome</keyword>
<proteinExistence type="inferred from homology"/>
<dbReference type="InterPro" id="IPR050500">
    <property type="entry name" value="Phos_Acetyltrans/Butyryltrans"/>
</dbReference>
<sequence length="316" mass="33754">MIPDEPHRHEPCSLYEDLINATADLAPIRMAVVHPCDVLSLSGALEAERKKLIVPLLIGPAAKIRAASIEADESIEGIEIIDVPHSHAAAQKAVALVRSGFADALMKGKLHTDELLDAVIDHNLGLRTERRISHIFAMDVPLYPKPLLITDAAINIYPDLNDKRDIVQNAIDLAHALGINLPKVAILSAVETVNPKIKSTLDAAALCKMADRDQITGGMLDGPLAFDNAISKSAAEAKGIRSEVAGDPDILVVPDLEAGNMVAKQLTYLAGAESAGIALGARVPIVLTSRADGIQSRLTSCALALLYFHHRRMLTV</sequence>
<dbReference type="Pfam" id="PF01515">
    <property type="entry name" value="PTA_PTB"/>
    <property type="match status" value="1"/>
</dbReference>
<dbReference type="InterPro" id="IPR002505">
    <property type="entry name" value="PTA_PTB"/>
</dbReference>
<keyword evidence="2 5" id="KW-0808">Transferase</keyword>
<dbReference type="EMBL" id="WTUW01000002">
    <property type="protein sequence ID" value="MZR30755.1"/>
    <property type="molecule type" value="Genomic_DNA"/>
</dbReference>
<keyword evidence="3" id="KW-0012">Acyltransferase</keyword>
<name>A0A6L8W6I8_9PROT</name>
<dbReference type="Gene3D" id="3.40.718.10">
    <property type="entry name" value="Isopropylmalate Dehydrogenase"/>
    <property type="match status" value="1"/>
</dbReference>
<evidence type="ECO:0000259" key="4">
    <source>
        <dbReference type="Pfam" id="PF01515"/>
    </source>
</evidence>
<protein>
    <submittedName>
        <fullName evidence="5">Bifunctional enoyl-CoA hydratase/phosphate acetyltransferase</fullName>
    </submittedName>
</protein>
<comment type="similarity">
    <text evidence="1">Belongs to the phosphate acetyltransferase and butyryltransferase family.</text>
</comment>
<dbReference type="PANTHER" id="PTHR43356:SF2">
    <property type="entry name" value="PHOSPHATE ACETYLTRANSFERASE"/>
    <property type="match status" value="1"/>
</dbReference>
<accession>A0A6L8W6I8</accession>
<reference evidence="5 6" key="1">
    <citation type="submission" date="2019-12" db="EMBL/GenBank/DDBJ databases">
        <title>Snethiella sp. nov. sp. isolated from sea sand.</title>
        <authorList>
            <person name="Kim J."/>
            <person name="Jeong S.E."/>
            <person name="Jung H.S."/>
            <person name="Jeon C.O."/>
        </authorList>
    </citation>
    <scope>NUCLEOTIDE SEQUENCE [LARGE SCALE GENOMIC DNA]</scope>
    <source>
        <strain evidence="5 6">DP05</strain>
    </source>
</reference>
<dbReference type="AlphaFoldDB" id="A0A6L8W6I8"/>
<organism evidence="5 6">
    <name type="scientific">Sneathiella litorea</name>
    <dbReference type="NCBI Taxonomy" id="2606216"/>
    <lineage>
        <taxon>Bacteria</taxon>
        <taxon>Pseudomonadati</taxon>
        <taxon>Pseudomonadota</taxon>
        <taxon>Alphaproteobacteria</taxon>
        <taxon>Sneathiellales</taxon>
        <taxon>Sneathiellaceae</taxon>
        <taxon>Sneathiella</taxon>
    </lineage>
</organism>
<dbReference type="NCBIfam" id="NF006045">
    <property type="entry name" value="PRK08190.1"/>
    <property type="match status" value="1"/>
</dbReference>
<evidence type="ECO:0000313" key="6">
    <source>
        <dbReference type="Proteomes" id="UP000476030"/>
    </source>
</evidence>
<feature type="domain" description="Phosphate acetyl/butaryl transferase" evidence="4">
    <location>
        <begin position="90"/>
        <end position="303"/>
    </location>
</feature>
<comment type="caution">
    <text evidence="5">The sequence shown here is derived from an EMBL/GenBank/DDBJ whole genome shotgun (WGS) entry which is preliminary data.</text>
</comment>
<gene>
    <name evidence="5" type="ORF">GQE98_08925</name>
</gene>
<dbReference type="GO" id="GO:0016746">
    <property type="term" value="F:acyltransferase activity"/>
    <property type="evidence" value="ECO:0007669"/>
    <property type="project" value="UniProtKB-KW"/>
</dbReference>
<dbReference type="SUPFAM" id="SSF53659">
    <property type="entry name" value="Isocitrate/Isopropylmalate dehydrogenase-like"/>
    <property type="match status" value="1"/>
</dbReference>
<dbReference type="InterPro" id="IPR012147">
    <property type="entry name" value="P_Ac_Bu_trans"/>
</dbReference>
<evidence type="ECO:0000256" key="2">
    <source>
        <dbReference type="ARBA" id="ARBA00022679"/>
    </source>
</evidence>